<gene>
    <name evidence="3" type="ORF">E1298_16225</name>
</gene>
<protein>
    <submittedName>
        <fullName evidence="3">NACHT domain-containing protein</fullName>
    </submittedName>
</protein>
<feature type="transmembrane region" description="Helical" evidence="1">
    <location>
        <begin position="44"/>
        <end position="65"/>
    </location>
</feature>
<name>A0A4V6PF03_9ACTN</name>
<dbReference type="Pfam" id="PF05729">
    <property type="entry name" value="NACHT"/>
    <property type="match status" value="1"/>
</dbReference>
<dbReference type="Proteomes" id="UP000294513">
    <property type="component" value="Unassembled WGS sequence"/>
</dbReference>
<proteinExistence type="predicted"/>
<dbReference type="InterPro" id="IPR007111">
    <property type="entry name" value="NACHT_NTPase"/>
</dbReference>
<dbReference type="PROSITE" id="PS50837">
    <property type="entry name" value="NACHT"/>
    <property type="match status" value="1"/>
</dbReference>
<feature type="transmembrane region" description="Helical" evidence="1">
    <location>
        <begin position="550"/>
        <end position="568"/>
    </location>
</feature>
<evidence type="ECO:0000313" key="3">
    <source>
        <dbReference type="EMBL" id="TDD87307.1"/>
    </source>
</evidence>
<dbReference type="AlphaFoldDB" id="A0A4V6PF03"/>
<dbReference type="SUPFAM" id="SSF52540">
    <property type="entry name" value="P-loop containing nucleoside triphosphate hydrolases"/>
    <property type="match status" value="1"/>
</dbReference>
<evidence type="ECO:0000313" key="4">
    <source>
        <dbReference type="Proteomes" id="UP000294513"/>
    </source>
</evidence>
<dbReference type="InterPro" id="IPR027417">
    <property type="entry name" value="P-loop_NTPase"/>
</dbReference>
<feature type="transmembrane region" description="Helical" evidence="1">
    <location>
        <begin position="574"/>
        <end position="595"/>
    </location>
</feature>
<dbReference type="OrthoDB" id="419058at2"/>
<feature type="transmembrane region" description="Helical" evidence="1">
    <location>
        <begin position="625"/>
        <end position="648"/>
    </location>
</feature>
<feature type="domain" description="NACHT" evidence="2">
    <location>
        <begin position="162"/>
        <end position="286"/>
    </location>
</feature>
<keyword evidence="1" id="KW-0812">Transmembrane</keyword>
<keyword evidence="1" id="KW-1133">Transmembrane helix</keyword>
<keyword evidence="4" id="KW-1185">Reference proteome</keyword>
<feature type="transmembrane region" description="Helical" evidence="1">
    <location>
        <begin position="479"/>
        <end position="501"/>
    </location>
</feature>
<sequence length="737" mass="78277">MRNGRAWWPWLAVLAAVAGVLALAAVTFAPLTGRDGLQISANRAQLTGGFLLAAAVPLVLALRWAGQRSRELRAEPTSDALQGALGTLADQVAWQWKEEARLRSLGTPFPIPVRWRTPAPGAHTPAIMDHFDLIDPGGDVGWRVSSADIAVLTDRFRRTPRRRLVILGGPGSGKTTLALQLLRHLLATRDQHPDEPVPVLLPVADWDTVQFPRLHDWLVDRLRRDYPALRSPELGTDIVRALTERGHILPILDGLDEVSPPAQAKVIRELKRALDGEEQLVLTSRTTEFTAAMDGDVVNSAAVLEPLPLSPAVAADYLTHCLQPAPQPAWQQILTALRNTPPAGPAARGPAAALADVAATPLGLWLVRTAYTARDADPTPLTDPARFPAAAELRAHLFAEVIPRLIETRDPSKIRGPSGNPAQPFLPRRRHSPAQVRLWLGYLAHHLTHAPTSVGGGTRDFAWWRLAATTQAITRTTRILLALLTALTLGLAFGVPVGLAFGTVAGLTYGLVGGIMAGLTAGLEAGKWAKESPGHADPHIRRSAEMSNNLAGGLTAGLTFGLTAGLAGGLTGGLAGGLAGGFAFGLVGGLTIGVLRWVETSAQAEHATTPMSSWRADRTLNLLRIATNGLAGGLTGGLVIGLAAGLAFGLAAELAFGLAGGLTFGLGARLAFGTHRAWLAYLVATRRLAKAGLLPRRLMPFLDDCHRLGLLRAVGPIYQFRHAELHDHLAATYQPPT</sequence>
<reference evidence="3 4" key="1">
    <citation type="submission" date="2019-03" db="EMBL/GenBank/DDBJ databases">
        <title>Draft genome sequences of novel Actinobacteria.</title>
        <authorList>
            <person name="Sahin N."/>
            <person name="Ay H."/>
            <person name="Saygin H."/>
        </authorList>
    </citation>
    <scope>NUCLEOTIDE SEQUENCE [LARGE SCALE GENOMIC DNA]</scope>
    <source>
        <strain evidence="3 4">H3C3</strain>
    </source>
</reference>
<dbReference type="RefSeq" id="WP_131894008.1">
    <property type="nucleotide sequence ID" value="NZ_SMKU01000072.1"/>
</dbReference>
<feature type="transmembrane region" description="Helical" evidence="1">
    <location>
        <begin position="654"/>
        <end position="672"/>
    </location>
</feature>
<evidence type="ECO:0000259" key="2">
    <source>
        <dbReference type="PROSITE" id="PS50837"/>
    </source>
</evidence>
<dbReference type="EMBL" id="SMKU01000072">
    <property type="protein sequence ID" value="TDD87307.1"/>
    <property type="molecule type" value="Genomic_DNA"/>
</dbReference>
<keyword evidence="1" id="KW-0472">Membrane</keyword>
<accession>A0A4V6PF03</accession>
<evidence type="ECO:0000256" key="1">
    <source>
        <dbReference type="SAM" id="Phobius"/>
    </source>
</evidence>
<comment type="caution">
    <text evidence="3">The sequence shown here is derived from an EMBL/GenBank/DDBJ whole genome shotgun (WGS) entry which is preliminary data.</text>
</comment>
<dbReference type="Gene3D" id="3.40.50.300">
    <property type="entry name" value="P-loop containing nucleotide triphosphate hydrolases"/>
    <property type="match status" value="1"/>
</dbReference>
<organism evidence="3 4">
    <name type="scientific">Actinomadura rubrisoli</name>
    <dbReference type="NCBI Taxonomy" id="2530368"/>
    <lineage>
        <taxon>Bacteria</taxon>
        <taxon>Bacillati</taxon>
        <taxon>Actinomycetota</taxon>
        <taxon>Actinomycetes</taxon>
        <taxon>Streptosporangiales</taxon>
        <taxon>Thermomonosporaceae</taxon>
        <taxon>Actinomadura</taxon>
    </lineage>
</organism>
<feature type="transmembrane region" description="Helical" evidence="1">
    <location>
        <begin position="507"/>
        <end position="529"/>
    </location>
</feature>